<evidence type="ECO:0000313" key="2">
    <source>
        <dbReference type="EMBL" id="CAG9808324.1"/>
    </source>
</evidence>
<dbReference type="OrthoDB" id="10265800at2759"/>
<dbReference type="GO" id="GO:0006644">
    <property type="term" value="P:phospholipid metabolic process"/>
    <property type="evidence" value="ECO:0007669"/>
    <property type="project" value="TreeGrafter"/>
</dbReference>
<keyword evidence="3" id="KW-1185">Reference proteome</keyword>
<sequence>MQLKQAIFCTFIFIVVSSSEAQQNVDTKISRVKGNILRNITGTQEFEDHIVTSSLDNSMMIRMFYRGLREFYNRLVTGTGERHNSDRFQRRVPNNVLFPCDIRGFRSQKIPKSVHQLRPGDIDVIAAMGDSLTSATAANSVGLWEVLVENRGLSWCIGGQGNWKSHLTLPNILKVFNPKLFGFSLSDSYNVHKTAQFNIAENIATTSDMPYNARALMERMKQDPRVDMKRQWKLLTFMIGGNDFCSDICYQSNATLWLNDVQEKALIATLRYLRDASPRTLVNLVPSPLISLMFSMDKVNTPLTCNLARPIECSCIFGQKFSRNRELFRKIERKFTRIMERISYLPEFHADDFTVVYQPFFKDANVFYRNENKPDLTLMAIDCVHLSQKGHAVSANGIWNNMMEPVGRKSLGFDHLFRTFKCPSLRNPYIYTNYNSF</sequence>
<dbReference type="SUPFAM" id="SSF52266">
    <property type="entry name" value="SGNH hydrolase"/>
    <property type="match status" value="1"/>
</dbReference>
<dbReference type="PANTHER" id="PTHR21325">
    <property type="entry name" value="PHOSPHOLIPASE B, PLB1"/>
    <property type="match status" value="1"/>
</dbReference>
<reference evidence="2" key="2">
    <citation type="submission" date="2022-10" db="EMBL/GenBank/DDBJ databases">
        <authorList>
            <consortium name="ENA_rothamsted_submissions"/>
            <consortium name="culmorum"/>
            <person name="King R."/>
        </authorList>
    </citation>
    <scope>NUCLEOTIDE SEQUENCE</scope>
</reference>
<dbReference type="Pfam" id="PF00657">
    <property type="entry name" value="Lipase_GDSL"/>
    <property type="match status" value="1"/>
</dbReference>
<dbReference type="CDD" id="cd01824">
    <property type="entry name" value="Phospholipase_B_like"/>
    <property type="match status" value="1"/>
</dbReference>
<evidence type="ECO:0000313" key="3">
    <source>
        <dbReference type="Proteomes" id="UP001153620"/>
    </source>
</evidence>
<dbReference type="Gene3D" id="3.40.50.1110">
    <property type="entry name" value="SGNH hydrolase"/>
    <property type="match status" value="1"/>
</dbReference>
<dbReference type="Proteomes" id="UP001153620">
    <property type="component" value="Chromosome 3"/>
</dbReference>
<name>A0A9N9S505_9DIPT</name>
<keyword evidence="1" id="KW-0732">Signal</keyword>
<dbReference type="AlphaFoldDB" id="A0A9N9S505"/>
<dbReference type="InterPro" id="IPR035547">
    <property type="entry name" value="Phospholipase_B"/>
</dbReference>
<dbReference type="EMBL" id="OU895879">
    <property type="protein sequence ID" value="CAG9808324.1"/>
    <property type="molecule type" value="Genomic_DNA"/>
</dbReference>
<protein>
    <recommendedName>
        <fullName evidence="4">Phospholipase b</fullName>
    </recommendedName>
</protein>
<organism evidence="2 3">
    <name type="scientific">Chironomus riparius</name>
    <dbReference type="NCBI Taxonomy" id="315576"/>
    <lineage>
        <taxon>Eukaryota</taxon>
        <taxon>Metazoa</taxon>
        <taxon>Ecdysozoa</taxon>
        <taxon>Arthropoda</taxon>
        <taxon>Hexapoda</taxon>
        <taxon>Insecta</taxon>
        <taxon>Pterygota</taxon>
        <taxon>Neoptera</taxon>
        <taxon>Endopterygota</taxon>
        <taxon>Diptera</taxon>
        <taxon>Nematocera</taxon>
        <taxon>Chironomoidea</taxon>
        <taxon>Chironomidae</taxon>
        <taxon>Chironominae</taxon>
        <taxon>Chironomus</taxon>
    </lineage>
</organism>
<reference evidence="2" key="1">
    <citation type="submission" date="2022-01" db="EMBL/GenBank/DDBJ databases">
        <authorList>
            <person name="King R."/>
        </authorList>
    </citation>
    <scope>NUCLEOTIDE SEQUENCE</scope>
</reference>
<dbReference type="InterPro" id="IPR001087">
    <property type="entry name" value="GDSL"/>
</dbReference>
<feature type="chain" id="PRO_5040163024" description="Phospholipase b" evidence="1">
    <location>
        <begin position="22"/>
        <end position="437"/>
    </location>
</feature>
<evidence type="ECO:0000256" key="1">
    <source>
        <dbReference type="SAM" id="SignalP"/>
    </source>
</evidence>
<accession>A0A9N9S505</accession>
<dbReference type="GO" id="GO:0004620">
    <property type="term" value="F:phospholipase activity"/>
    <property type="evidence" value="ECO:0007669"/>
    <property type="project" value="InterPro"/>
</dbReference>
<feature type="signal peptide" evidence="1">
    <location>
        <begin position="1"/>
        <end position="21"/>
    </location>
</feature>
<dbReference type="InterPro" id="IPR038885">
    <property type="entry name" value="PLB1"/>
</dbReference>
<gene>
    <name evidence="2" type="ORF">CHIRRI_LOCUS11166</name>
</gene>
<dbReference type="PANTHER" id="PTHR21325:SF31">
    <property type="entry name" value="GH22081P-RELATED"/>
    <property type="match status" value="1"/>
</dbReference>
<proteinExistence type="predicted"/>
<dbReference type="InterPro" id="IPR036514">
    <property type="entry name" value="SGNH_hydro_sf"/>
</dbReference>
<evidence type="ECO:0008006" key="4">
    <source>
        <dbReference type="Google" id="ProtNLM"/>
    </source>
</evidence>